<gene>
    <name evidence="1" type="ORF">M076_1145</name>
</gene>
<organism evidence="1 2">
    <name type="scientific">Bacteroides fragilis str. 2-F-2 #4</name>
    <dbReference type="NCBI Taxonomy" id="1339280"/>
    <lineage>
        <taxon>Bacteria</taxon>
        <taxon>Pseudomonadati</taxon>
        <taxon>Bacteroidota</taxon>
        <taxon>Bacteroidia</taxon>
        <taxon>Bacteroidales</taxon>
        <taxon>Bacteroidaceae</taxon>
        <taxon>Bacteroides</taxon>
    </lineage>
</organism>
<evidence type="ECO:0000313" key="2">
    <source>
        <dbReference type="Proteomes" id="UP000022272"/>
    </source>
</evidence>
<dbReference type="SUPFAM" id="SSF56935">
    <property type="entry name" value="Porins"/>
    <property type="match status" value="1"/>
</dbReference>
<name>A0A015ZM88_BACFG</name>
<dbReference type="AlphaFoldDB" id="A0A015ZM88"/>
<reference evidence="1 2" key="1">
    <citation type="submission" date="2014-02" db="EMBL/GenBank/DDBJ databases">
        <authorList>
            <person name="Sears C."/>
            <person name="Carroll K."/>
            <person name="Sack B.R."/>
            <person name="Qadri F."/>
            <person name="Myers L.L."/>
            <person name="Chung G.-T."/>
            <person name="Escheverria P."/>
            <person name="Fraser C.M."/>
            <person name="Sadzewicz L."/>
            <person name="Shefchek K.A."/>
            <person name="Tallon L."/>
            <person name="Das S.P."/>
            <person name="Daugherty S."/>
            <person name="Mongodin E.F."/>
        </authorList>
    </citation>
    <scope>NUCLEOTIDE SEQUENCE [LARGE SCALE GENOMIC DNA]</scope>
    <source>
        <strain evidence="1 2">2-F-2 #4</strain>
    </source>
</reference>
<comment type="caution">
    <text evidence="1">The sequence shown here is derived from an EMBL/GenBank/DDBJ whole genome shotgun (WGS) entry which is preliminary data.</text>
</comment>
<dbReference type="PATRIC" id="fig|1339280.3.peg.1109"/>
<protein>
    <recommendedName>
        <fullName evidence="3">Outer membrane protein beta-barrel domain-containing protein</fullName>
    </recommendedName>
</protein>
<dbReference type="Proteomes" id="UP000022272">
    <property type="component" value="Unassembled WGS sequence"/>
</dbReference>
<evidence type="ECO:0008006" key="3">
    <source>
        <dbReference type="Google" id="ProtNLM"/>
    </source>
</evidence>
<proteinExistence type="predicted"/>
<dbReference type="EMBL" id="JGDM01000021">
    <property type="protein sequence ID" value="EXZ45567.1"/>
    <property type="molecule type" value="Genomic_DNA"/>
</dbReference>
<evidence type="ECO:0000313" key="1">
    <source>
        <dbReference type="EMBL" id="EXZ45567.1"/>
    </source>
</evidence>
<accession>A0A015ZM88</accession>
<sequence>MCMMIAQPIFSQKAPTQIDGTVIDAFTRTAIQGEVKVALLNTDSTVIQTVKCEDRIDQGNGQQRKYFTMDVPEQKTVHFILKYTSIGYQNVYKPIKVVWRKRKANVKLWNTSMRRLSITEEQQMEEVVVTATKIKFYMKNDTLIFNANAFQLQNGSMLDGLITQLPGAELKPDGRIFVKGRHVESLLLNGRDFFKGDNTVLLDNLPAYMVQQVQVYEKESEMSKLVGKKVDDGQYVMDIKLKKQYSIGWLTNTEWGYGTEKRYLGRLFTMRYTPQSRVSIFGNINNVNDRRKPDGSGGWGSFDPTGGLTATKRGGMDYNIYDKRERFELSGNADVSYTDHDNIWGGTATNFIPGGDTYESRQSKSSNSNLSVSTEHFFKYKGHNGKSFSITPTFNYYKKDYTSAYMNGTFSVQPIADYTAVLDSLFSPQWTTTMRNLIKRNGEWAKGNGHGSSGNVSFWTYFKRPYSTDGISVEGDVSYNSSRSNDLNHFTYNWYENNVIQNDYRDRYNTTPTDNFGYYLSAKYFWHWGKEIMLNPRYMLNYHHASGDRLRYSIATDVDEHDLNWLPSQFEQVMASMDTNNSYSDRLNRYSHELNLDWQWTHMGMTEQGRRNSGWYVQIKPAIVIERNNYQFTVLQKQHINKTYVLPKLNVNIRRNTPRLQHTLNATLSLTTASPRMFYLVDRTFTNDPLNVSLGNPDLEKRTDFNATFRYQSDKWLQNKGRQFYGDAGINASHHAMATSFTYDSSTGVKTNRPVNVDGNWNSWVSLGFNTPIDKKRKLTFSTDTRVDYNHLVDYSSNGQVAVPVRVTTNACYVNENIKFDYRYNKVNIGISGNMGYNHATADRDDFNNVNLWSIRYGGHAIIDLPWKIQLSTDLTMFSRRGYESREMNRNDLVWNARLSKSVWSNRLTFMVDAWDILDNLSDVNAGVNGQGRWEYYYNVIPRYALVRVLYRFDHQPKKRQ</sequence>